<dbReference type="Proteomes" id="UP001497392">
    <property type="component" value="Unassembled WGS sequence"/>
</dbReference>
<feature type="region of interest" description="Disordered" evidence="3">
    <location>
        <begin position="207"/>
        <end position="292"/>
    </location>
</feature>
<accession>A0ABP1GB97</accession>
<dbReference type="InterPro" id="IPR000340">
    <property type="entry name" value="Dual-sp_phosphatase_cat-dom"/>
</dbReference>
<feature type="compositionally biased region" description="Low complexity" evidence="3">
    <location>
        <begin position="254"/>
        <end position="275"/>
    </location>
</feature>
<evidence type="ECO:0000259" key="5">
    <source>
        <dbReference type="PROSITE" id="PS50056"/>
    </source>
</evidence>
<sequence>MPEVLVPLGMMAGAAMGEWLSNRRSGGEFSREWSQDSEQPDSKASSQRSSSDDESCDGPALREIPSCVRPGLFIGSVAAERDLNVLQALGITHVLQVGLSLRPRHWENLKYSLVKASDSRSFDIFHAMIKCNAFDFIKKGRRAGGVLVHCAAGRSRSAAVVCAYLMHKEGLECKEAIRDLCDTHWICPNVGFKEQLQLFEDLGGDIDRWPNPTDPAWPKKISRRSAMELDRPSMREVRPARAPSAASQEPSQEPLAKSASLPELAAPAQPSQLPADTMQASQPDQVPEPEPRMRLSLSADDLQSQASAKRAQSNQSIQELVEVLDLCQDKPSSPEPIKKPEEKPAEQKPEQANKWLAFQKLVSQQAAEEAALQEKTAAAAKKTAPPARVPGVPKSASQRAVSPPRSSSAPARRPPAMCQTPMRPPSNNRRSRRMRPQVPANSVFLPPGVWRQSDQGRDPNWDLRKALEAAGLDKPTQESATMTRRYSFDNSAPPAPALVKVF</sequence>
<keyword evidence="7" id="KW-1185">Reference proteome</keyword>
<proteinExistence type="predicted"/>
<feature type="compositionally biased region" description="Polar residues" evidence="3">
    <location>
        <begin position="477"/>
        <end position="490"/>
    </location>
</feature>
<reference evidence="6 7" key="1">
    <citation type="submission" date="2024-06" db="EMBL/GenBank/DDBJ databases">
        <authorList>
            <person name="Kraege A."/>
            <person name="Thomma B."/>
        </authorList>
    </citation>
    <scope>NUCLEOTIDE SEQUENCE [LARGE SCALE GENOMIC DNA]</scope>
</reference>
<dbReference type="CDD" id="cd14498">
    <property type="entry name" value="DSP"/>
    <property type="match status" value="1"/>
</dbReference>
<dbReference type="InterPro" id="IPR029021">
    <property type="entry name" value="Prot-tyrosine_phosphatase-like"/>
</dbReference>
<evidence type="ECO:0000256" key="3">
    <source>
        <dbReference type="SAM" id="MobiDB-lite"/>
    </source>
</evidence>
<dbReference type="PANTHER" id="PTHR46377:SF5">
    <property type="entry name" value="DUAL SPECIFICITY PHOSPHATASE"/>
    <property type="match status" value="1"/>
</dbReference>
<dbReference type="PROSITE" id="PS50056">
    <property type="entry name" value="TYR_PHOSPHATASE_2"/>
    <property type="match status" value="1"/>
</dbReference>
<dbReference type="PROSITE" id="PS00383">
    <property type="entry name" value="TYR_PHOSPHATASE_1"/>
    <property type="match status" value="1"/>
</dbReference>
<name>A0ABP1GB97_9CHLO</name>
<keyword evidence="2" id="KW-0904">Protein phosphatase</keyword>
<organism evidence="6 7">
    <name type="scientific">Coccomyxa viridis</name>
    <dbReference type="NCBI Taxonomy" id="1274662"/>
    <lineage>
        <taxon>Eukaryota</taxon>
        <taxon>Viridiplantae</taxon>
        <taxon>Chlorophyta</taxon>
        <taxon>core chlorophytes</taxon>
        <taxon>Trebouxiophyceae</taxon>
        <taxon>Trebouxiophyceae incertae sedis</taxon>
        <taxon>Coccomyxaceae</taxon>
        <taxon>Coccomyxa</taxon>
    </lineage>
</organism>
<evidence type="ECO:0000313" key="7">
    <source>
        <dbReference type="Proteomes" id="UP001497392"/>
    </source>
</evidence>
<dbReference type="Gene3D" id="3.90.190.10">
    <property type="entry name" value="Protein tyrosine phosphatase superfamily"/>
    <property type="match status" value="1"/>
</dbReference>
<evidence type="ECO:0000313" key="6">
    <source>
        <dbReference type="EMBL" id="CAL5229461.1"/>
    </source>
</evidence>
<gene>
    <name evidence="6" type="primary">g12787</name>
    <name evidence="6" type="ORF">VP750_LOCUS11367</name>
</gene>
<evidence type="ECO:0000256" key="2">
    <source>
        <dbReference type="ARBA" id="ARBA00022912"/>
    </source>
</evidence>
<evidence type="ECO:0000256" key="1">
    <source>
        <dbReference type="ARBA" id="ARBA00022801"/>
    </source>
</evidence>
<dbReference type="PROSITE" id="PS50054">
    <property type="entry name" value="TYR_PHOSPHATASE_DUAL"/>
    <property type="match status" value="1"/>
</dbReference>
<dbReference type="EMBL" id="CAXHTA020000020">
    <property type="protein sequence ID" value="CAL5229461.1"/>
    <property type="molecule type" value="Genomic_DNA"/>
</dbReference>
<dbReference type="Pfam" id="PF00782">
    <property type="entry name" value="DSPc"/>
    <property type="match status" value="1"/>
</dbReference>
<comment type="caution">
    <text evidence="6">The sequence shown here is derived from an EMBL/GenBank/DDBJ whole genome shotgun (WGS) entry which is preliminary data.</text>
</comment>
<dbReference type="SUPFAM" id="SSF52799">
    <property type="entry name" value="(Phosphotyrosine protein) phosphatases II"/>
    <property type="match status" value="1"/>
</dbReference>
<feature type="compositionally biased region" description="Low complexity" evidence="3">
    <location>
        <begin position="395"/>
        <end position="416"/>
    </location>
</feature>
<dbReference type="InterPro" id="IPR020422">
    <property type="entry name" value="TYR_PHOSPHATASE_DUAL_dom"/>
</dbReference>
<protein>
    <submittedName>
        <fullName evidence="6">G12787 protein</fullName>
    </submittedName>
</protein>
<evidence type="ECO:0000259" key="4">
    <source>
        <dbReference type="PROSITE" id="PS50054"/>
    </source>
</evidence>
<feature type="region of interest" description="Disordered" evidence="3">
    <location>
        <begin position="322"/>
        <end position="502"/>
    </location>
</feature>
<feature type="domain" description="Tyrosine-protein phosphatase" evidence="4">
    <location>
        <begin position="64"/>
        <end position="205"/>
    </location>
</feature>
<keyword evidence="1" id="KW-0378">Hydrolase</keyword>
<feature type="compositionally biased region" description="Basic and acidic residues" evidence="3">
    <location>
        <begin position="225"/>
        <end position="239"/>
    </location>
</feature>
<dbReference type="PANTHER" id="PTHR46377">
    <property type="entry name" value="DUAL SPECIFICITY PROTEIN PHOSPHATASE 19"/>
    <property type="match status" value="1"/>
</dbReference>
<feature type="region of interest" description="Disordered" evidence="3">
    <location>
        <begin position="26"/>
        <end position="62"/>
    </location>
</feature>
<feature type="domain" description="Tyrosine specific protein phosphatases" evidence="5">
    <location>
        <begin position="139"/>
        <end position="180"/>
    </location>
</feature>
<dbReference type="SMART" id="SM00195">
    <property type="entry name" value="DSPc"/>
    <property type="match status" value="1"/>
</dbReference>
<feature type="compositionally biased region" description="Basic and acidic residues" evidence="3">
    <location>
        <begin position="454"/>
        <end position="467"/>
    </location>
</feature>
<dbReference type="InterPro" id="IPR000387">
    <property type="entry name" value="Tyr_Pase_dom"/>
</dbReference>
<feature type="compositionally biased region" description="Low complexity" evidence="3">
    <location>
        <begin position="364"/>
        <end position="386"/>
    </location>
</feature>
<dbReference type="InterPro" id="IPR016130">
    <property type="entry name" value="Tyr_Pase_AS"/>
</dbReference>
<feature type="compositionally biased region" description="Basic and acidic residues" evidence="3">
    <location>
        <begin position="336"/>
        <end position="351"/>
    </location>
</feature>